<evidence type="ECO:0000256" key="2">
    <source>
        <dbReference type="SAM" id="MobiDB-lite"/>
    </source>
</evidence>
<keyword evidence="1 3" id="KW-0732">Signal</keyword>
<keyword evidence="5" id="KW-1185">Reference proteome</keyword>
<name>A0ABV1CZ05_9FIRM</name>
<feature type="chain" id="PRO_5046317797" evidence="3">
    <location>
        <begin position="21"/>
        <end position="474"/>
    </location>
</feature>
<dbReference type="PROSITE" id="PS51257">
    <property type="entry name" value="PROKAR_LIPOPROTEIN"/>
    <property type="match status" value="1"/>
</dbReference>
<gene>
    <name evidence="4" type="ORF">WMQ36_00060</name>
</gene>
<dbReference type="PANTHER" id="PTHR43649:SF33">
    <property type="entry name" value="POLYGALACTURONAN_RHAMNOGALACTURONAN-BINDING PROTEIN YTCQ"/>
    <property type="match status" value="1"/>
</dbReference>
<dbReference type="InterPro" id="IPR050490">
    <property type="entry name" value="Bact_solute-bd_prot1"/>
</dbReference>
<dbReference type="SUPFAM" id="SSF53850">
    <property type="entry name" value="Periplasmic binding protein-like II"/>
    <property type="match status" value="1"/>
</dbReference>
<protein>
    <submittedName>
        <fullName evidence="4">ABC transporter substrate-binding protein</fullName>
    </submittedName>
</protein>
<dbReference type="PANTHER" id="PTHR43649">
    <property type="entry name" value="ARABINOSE-BINDING PROTEIN-RELATED"/>
    <property type="match status" value="1"/>
</dbReference>
<feature type="signal peptide" evidence="3">
    <location>
        <begin position="1"/>
        <end position="20"/>
    </location>
</feature>
<dbReference type="Gene3D" id="3.40.190.10">
    <property type="entry name" value="Periplasmic binding protein-like II"/>
    <property type="match status" value="1"/>
</dbReference>
<evidence type="ECO:0000313" key="5">
    <source>
        <dbReference type="Proteomes" id="UP001454086"/>
    </source>
</evidence>
<organism evidence="4 5">
    <name type="scientific">Enterocloster hominis</name>
    <name type="common">ex Hitch et al. 2024</name>
    <dbReference type="NCBI Taxonomy" id="1917870"/>
    <lineage>
        <taxon>Bacteria</taxon>
        <taxon>Bacillati</taxon>
        <taxon>Bacillota</taxon>
        <taxon>Clostridia</taxon>
        <taxon>Lachnospirales</taxon>
        <taxon>Lachnospiraceae</taxon>
        <taxon>Enterocloster</taxon>
    </lineage>
</organism>
<dbReference type="RefSeq" id="WP_008723712.1">
    <property type="nucleotide sequence ID" value="NZ_JAJFEB010000001.1"/>
</dbReference>
<sequence length="474" mass="52475">MKKRFLSAILIGSMVLSATACGGGSGSDKPADTAAPKETQAPAAEGSSEAAGEDKKAYPDGTMTIYAYGQPQYLQIYFDNWLERNRDIAPGVKIEIVQTKDVNDAREKISMTYLSGAMDDLPTATMIDPVSLIDLAKGGIVMDVTDDISPQVPNMVDGACNDATLGGKIYGYPDSVRPQLLFYNQRIFDKYGVDPAQMETIEGWIEAGRQLKEKSNGSTYLSYIDPTSRTWRYYGRRGLMPQADAHIWDDQGNVVIGSDPGAKLAFTTLDTLCQEDLLFKSAILEPPMYDSIREDKIATFYIGAFWDEFLRLNVPETAGDWRVMKAPVFKEIGTGGAPVSQYWAVINNPDDPYTSLFQKLWYDFQFDNDARKEWVNEVESQNGPYANPVALSMLEDPFWKEPSDFYGGQSFREMEGKGLENSSKNLVVTPQDAEADTVISAELEKYVAGDQSMDDAIANMQKNLEAKIGKATIE</sequence>
<reference evidence="4 5" key="1">
    <citation type="submission" date="2024-03" db="EMBL/GenBank/DDBJ databases">
        <title>Human intestinal bacterial collection.</title>
        <authorList>
            <person name="Pauvert C."/>
            <person name="Hitch T.C.A."/>
            <person name="Clavel T."/>
        </authorList>
    </citation>
    <scope>NUCLEOTIDE SEQUENCE [LARGE SCALE GENOMIC DNA]</scope>
    <source>
        <strain evidence="4 5">CLA-SR-H021</strain>
    </source>
</reference>
<dbReference type="Proteomes" id="UP001454086">
    <property type="component" value="Unassembled WGS sequence"/>
</dbReference>
<feature type="region of interest" description="Disordered" evidence="2">
    <location>
        <begin position="25"/>
        <end position="56"/>
    </location>
</feature>
<comment type="caution">
    <text evidence="4">The sequence shown here is derived from an EMBL/GenBank/DDBJ whole genome shotgun (WGS) entry which is preliminary data.</text>
</comment>
<evidence type="ECO:0000256" key="3">
    <source>
        <dbReference type="SAM" id="SignalP"/>
    </source>
</evidence>
<evidence type="ECO:0000256" key="1">
    <source>
        <dbReference type="ARBA" id="ARBA00022729"/>
    </source>
</evidence>
<evidence type="ECO:0000313" key="4">
    <source>
        <dbReference type="EMBL" id="MEQ2423352.1"/>
    </source>
</evidence>
<dbReference type="EMBL" id="JBBMFM010000001">
    <property type="protein sequence ID" value="MEQ2423352.1"/>
    <property type="molecule type" value="Genomic_DNA"/>
</dbReference>
<proteinExistence type="predicted"/>
<accession>A0ABV1CZ05</accession>